<sequence length="275" mass="31322">MEFRDVCPKIVFGVFTLSLQKAPSGVRWWTLGPATACTILAVILVMLRWYTRLSLTRRVGLEDYFITVALVPLLDGTMVYTTIPWTVYSRQNKRLVLTSDVLYQILINITKDSITIQYAHIFSERPLRYSCVVALVALPSLLCWEDFWGIFLHRPTQRSLGTAYAAGINIMMYFIVWLQPLPVIRQLRLPTGLKIGLVATFTIGGFVCIINMFRLAFVYIAVINHDFASKSLVVKIRIGWWLIEANAGIMCAFMLGMKPLLVQVIRNLLKSTRLP</sequence>
<evidence type="ECO:0000313" key="8">
    <source>
        <dbReference type="EMBL" id="OCL09356.1"/>
    </source>
</evidence>
<comment type="subcellular location">
    <subcellularLocation>
        <location evidence="1">Membrane</location>
        <topology evidence="1">Multi-pass membrane protein</topology>
    </subcellularLocation>
</comment>
<protein>
    <recommendedName>
        <fullName evidence="7">Rhodopsin domain-containing protein</fullName>
    </recommendedName>
</protein>
<keyword evidence="3 6" id="KW-1133">Transmembrane helix</keyword>
<dbReference type="PANTHER" id="PTHR33048:SF47">
    <property type="entry name" value="INTEGRAL MEMBRANE PROTEIN-RELATED"/>
    <property type="match status" value="1"/>
</dbReference>
<keyword evidence="2 6" id="KW-0812">Transmembrane</keyword>
<organism evidence="8 9">
    <name type="scientific">Glonium stellatum</name>
    <dbReference type="NCBI Taxonomy" id="574774"/>
    <lineage>
        <taxon>Eukaryota</taxon>
        <taxon>Fungi</taxon>
        <taxon>Dikarya</taxon>
        <taxon>Ascomycota</taxon>
        <taxon>Pezizomycotina</taxon>
        <taxon>Dothideomycetes</taxon>
        <taxon>Pleosporomycetidae</taxon>
        <taxon>Gloniales</taxon>
        <taxon>Gloniaceae</taxon>
        <taxon>Glonium</taxon>
    </lineage>
</organism>
<dbReference type="Pfam" id="PF20684">
    <property type="entry name" value="Fung_rhodopsin"/>
    <property type="match status" value="1"/>
</dbReference>
<evidence type="ECO:0000256" key="1">
    <source>
        <dbReference type="ARBA" id="ARBA00004141"/>
    </source>
</evidence>
<feature type="transmembrane region" description="Helical" evidence="6">
    <location>
        <begin position="163"/>
        <end position="183"/>
    </location>
</feature>
<dbReference type="InterPro" id="IPR052337">
    <property type="entry name" value="SAT4-like"/>
</dbReference>
<dbReference type="InterPro" id="IPR049326">
    <property type="entry name" value="Rhodopsin_dom_fungi"/>
</dbReference>
<evidence type="ECO:0000256" key="3">
    <source>
        <dbReference type="ARBA" id="ARBA00022989"/>
    </source>
</evidence>
<keyword evidence="9" id="KW-1185">Reference proteome</keyword>
<feature type="transmembrane region" description="Helical" evidence="6">
    <location>
        <begin position="195"/>
        <end position="220"/>
    </location>
</feature>
<dbReference type="Proteomes" id="UP000250140">
    <property type="component" value="Unassembled WGS sequence"/>
</dbReference>
<evidence type="ECO:0000313" key="9">
    <source>
        <dbReference type="Proteomes" id="UP000250140"/>
    </source>
</evidence>
<feature type="transmembrane region" description="Helical" evidence="6">
    <location>
        <begin position="63"/>
        <end position="81"/>
    </location>
</feature>
<dbReference type="PANTHER" id="PTHR33048">
    <property type="entry name" value="PTH11-LIKE INTEGRAL MEMBRANE PROTEIN (AFU_ORTHOLOGUE AFUA_5G11245)"/>
    <property type="match status" value="1"/>
</dbReference>
<reference evidence="8 9" key="1">
    <citation type="journal article" date="2016" name="Nat. Commun.">
        <title>Ectomycorrhizal ecology is imprinted in the genome of the dominant symbiotic fungus Cenococcum geophilum.</title>
        <authorList>
            <consortium name="DOE Joint Genome Institute"/>
            <person name="Peter M."/>
            <person name="Kohler A."/>
            <person name="Ohm R.A."/>
            <person name="Kuo A."/>
            <person name="Krutzmann J."/>
            <person name="Morin E."/>
            <person name="Arend M."/>
            <person name="Barry K.W."/>
            <person name="Binder M."/>
            <person name="Choi C."/>
            <person name="Clum A."/>
            <person name="Copeland A."/>
            <person name="Grisel N."/>
            <person name="Haridas S."/>
            <person name="Kipfer T."/>
            <person name="LaButti K."/>
            <person name="Lindquist E."/>
            <person name="Lipzen A."/>
            <person name="Maire R."/>
            <person name="Meier B."/>
            <person name="Mihaltcheva S."/>
            <person name="Molinier V."/>
            <person name="Murat C."/>
            <person name="Poggeler S."/>
            <person name="Quandt C.A."/>
            <person name="Sperisen C."/>
            <person name="Tritt A."/>
            <person name="Tisserant E."/>
            <person name="Crous P.W."/>
            <person name="Henrissat B."/>
            <person name="Nehls U."/>
            <person name="Egli S."/>
            <person name="Spatafora J.W."/>
            <person name="Grigoriev I.V."/>
            <person name="Martin F.M."/>
        </authorList>
    </citation>
    <scope>NUCLEOTIDE SEQUENCE [LARGE SCALE GENOMIC DNA]</scope>
    <source>
        <strain evidence="8 9">CBS 207.34</strain>
    </source>
</reference>
<keyword evidence="4 6" id="KW-0472">Membrane</keyword>
<dbReference type="OrthoDB" id="444631at2759"/>
<feature type="transmembrane region" description="Helical" evidence="6">
    <location>
        <begin position="28"/>
        <end position="51"/>
    </location>
</feature>
<evidence type="ECO:0000256" key="2">
    <source>
        <dbReference type="ARBA" id="ARBA00022692"/>
    </source>
</evidence>
<evidence type="ECO:0000256" key="6">
    <source>
        <dbReference type="SAM" id="Phobius"/>
    </source>
</evidence>
<dbReference type="AlphaFoldDB" id="A0A8E2F3C4"/>
<evidence type="ECO:0000256" key="5">
    <source>
        <dbReference type="ARBA" id="ARBA00038359"/>
    </source>
</evidence>
<feature type="domain" description="Rhodopsin" evidence="7">
    <location>
        <begin position="47"/>
        <end position="262"/>
    </location>
</feature>
<evidence type="ECO:0000256" key="4">
    <source>
        <dbReference type="ARBA" id="ARBA00023136"/>
    </source>
</evidence>
<evidence type="ECO:0000259" key="7">
    <source>
        <dbReference type="Pfam" id="PF20684"/>
    </source>
</evidence>
<dbReference type="EMBL" id="KV749463">
    <property type="protein sequence ID" value="OCL09356.1"/>
    <property type="molecule type" value="Genomic_DNA"/>
</dbReference>
<name>A0A8E2F3C4_9PEZI</name>
<gene>
    <name evidence="8" type="ORF">AOQ84DRAFT_339054</name>
</gene>
<accession>A0A8E2F3C4</accession>
<dbReference type="GO" id="GO:0016020">
    <property type="term" value="C:membrane"/>
    <property type="evidence" value="ECO:0007669"/>
    <property type="project" value="UniProtKB-SubCell"/>
</dbReference>
<proteinExistence type="inferred from homology"/>
<comment type="similarity">
    <text evidence="5">Belongs to the SAT4 family.</text>
</comment>
<feature type="transmembrane region" description="Helical" evidence="6">
    <location>
        <begin position="240"/>
        <end position="261"/>
    </location>
</feature>